<evidence type="ECO:0000256" key="1">
    <source>
        <dbReference type="SAM" id="MobiDB-lite"/>
    </source>
</evidence>
<proteinExistence type="predicted"/>
<dbReference type="RefSeq" id="WP_010075472.1">
    <property type="nucleotide sequence ID" value="NC_014393.1"/>
</dbReference>
<gene>
    <name evidence="2" type="ordered locus">Clocel_2518</name>
</gene>
<dbReference type="AlphaFoldDB" id="D9SQM4"/>
<dbReference type="EMBL" id="CP002160">
    <property type="protein sequence ID" value="ADL52230.1"/>
    <property type="molecule type" value="Genomic_DNA"/>
</dbReference>
<accession>D9SQM4</accession>
<keyword evidence="3" id="KW-1185">Reference proteome</keyword>
<protein>
    <submittedName>
        <fullName evidence="2">Uncharacterized protein</fullName>
    </submittedName>
</protein>
<feature type="compositionally biased region" description="Gly residues" evidence="1">
    <location>
        <begin position="41"/>
        <end position="50"/>
    </location>
</feature>
<reference evidence="2 3" key="1">
    <citation type="submission" date="2010-08" db="EMBL/GenBank/DDBJ databases">
        <title>Complete sequence of Clostridium cellulovorans 743B.</title>
        <authorList>
            <consortium name="US DOE Joint Genome Institute"/>
            <person name="Lucas S."/>
            <person name="Copeland A."/>
            <person name="Lapidus A."/>
            <person name="Cheng J.-F."/>
            <person name="Bruce D."/>
            <person name="Goodwin L."/>
            <person name="Pitluck S."/>
            <person name="Chertkov O."/>
            <person name="Detter J.C."/>
            <person name="Han C."/>
            <person name="Tapia R."/>
            <person name="Land M."/>
            <person name="Hauser L."/>
            <person name="Chang Y.-J."/>
            <person name="Jeffries C."/>
            <person name="Kyrpides N."/>
            <person name="Ivanova N."/>
            <person name="Mikhailova N."/>
            <person name="Hemme C.L."/>
            <person name="Woyke T."/>
        </authorList>
    </citation>
    <scope>NUCLEOTIDE SEQUENCE [LARGE SCALE GENOMIC DNA]</scope>
    <source>
        <strain evidence="3">ATCC 35296 / DSM 3052 / OCM 3 / 743B</strain>
    </source>
</reference>
<evidence type="ECO:0000313" key="2">
    <source>
        <dbReference type="EMBL" id="ADL52230.1"/>
    </source>
</evidence>
<sequence>MDKKLEMMQKLIDEKKKNGMNRNNSPKAQKVIGKSSKGVKIGNGRGLFDK</sequence>
<dbReference type="HOGENOM" id="CLU_205116_0_0_9"/>
<organism evidence="2 3">
    <name type="scientific">Clostridium cellulovorans (strain ATCC 35296 / DSM 3052 / OCM 3 / 743B)</name>
    <dbReference type="NCBI Taxonomy" id="573061"/>
    <lineage>
        <taxon>Bacteria</taxon>
        <taxon>Bacillati</taxon>
        <taxon>Bacillota</taxon>
        <taxon>Clostridia</taxon>
        <taxon>Eubacteriales</taxon>
        <taxon>Clostridiaceae</taxon>
        <taxon>Clostridium</taxon>
    </lineage>
</organism>
<dbReference type="KEGG" id="ccb:Clocel_2518"/>
<dbReference type="Proteomes" id="UP000002730">
    <property type="component" value="Chromosome"/>
</dbReference>
<evidence type="ECO:0000313" key="3">
    <source>
        <dbReference type="Proteomes" id="UP000002730"/>
    </source>
</evidence>
<dbReference type="STRING" id="573061.Clocel_2518"/>
<name>D9SQM4_CLOC7</name>
<feature type="region of interest" description="Disordered" evidence="1">
    <location>
        <begin position="14"/>
        <end position="50"/>
    </location>
</feature>